<evidence type="ECO:0000256" key="11">
    <source>
        <dbReference type="SAM" id="MobiDB-lite"/>
    </source>
</evidence>
<evidence type="ECO:0000256" key="7">
    <source>
        <dbReference type="ARBA" id="ARBA00023128"/>
    </source>
</evidence>
<sequence>MSSEQAKCPVDHSAREKWTQTNQNSQTVSTGDVIPHSEESKCPVNHEARSVWLQNNNGQKAPHPIDIDSKSEGDKCPVDHQARAKWAQLSGDRQVVDGKTIATDIEHSSDNLPDIPKYETDIALPEQREISSIPRTDGNGNWIYPSQKQFFEAMKRKNWNPTAKDMETVVPIHNAVNERAWFQILKWEDKRGGDSCGGIQLTSFKGDSKKLTPKAWFWGLLGYQKPFDRHDWTINRCGVEVDYVIDFYTGRPNPAIPQMASFYLDVRPKLNSYEAIKTRALKFFGL</sequence>
<protein>
    <recommendedName>
        <fullName evidence="10">Holocytochrome c-type synthase</fullName>
        <ecNumber evidence="10">4.4.1.17</ecNumber>
    </recommendedName>
</protein>
<dbReference type="PANTHER" id="PTHR12743:SF0">
    <property type="entry name" value="HOLOCYTOCHROME C-TYPE SYNTHASE"/>
    <property type="match status" value="1"/>
</dbReference>
<dbReference type="GO" id="GO:0004408">
    <property type="term" value="F:holocytochrome-c synthase activity"/>
    <property type="evidence" value="ECO:0007669"/>
    <property type="project" value="UniProtKB-EC"/>
</dbReference>
<comment type="caution">
    <text evidence="12">The sequence shown here is derived from an EMBL/GenBank/DDBJ whole genome shotgun (WGS) entry which is preliminary data.</text>
</comment>
<evidence type="ECO:0000256" key="8">
    <source>
        <dbReference type="ARBA" id="ARBA00023136"/>
    </source>
</evidence>
<evidence type="ECO:0000313" key="13">
    <source>
        <dbReference type="Proteomes" id="UP000769528"/>
    </source>
</evidence>
<dbReference type="PANTHER" id="PTHR12743">
    <property type="entry name" value="CYTOCHROME C1 HEME LYASE"/>
    <property type="match status" value="1"/>
</dbReference>
<dbReference type="AlphaFoldDB" id="A0A9P8PZK8"/>
<keyword evidence="13" id="KW-1185">Reference proteome</keyword>
<dbReference type="EC" id="4.4.1.17" evidence="10"/>
<keyword evidence="7 10" id="KW-0496">Mitochondrion</keyword>
<dbReference type="Pfam" id="PF01265">
    <property type="entry name" value="Cyto_heme_lyase"/>
    <property type="match status" value="1"/>
</dbReference>
<comment type="catalytic activity">
    <reaction evidence="10">
        <text>holo-[cytochrome c] = apo-[cytochrome c] + heme b</text>
        <dbReference type="Rhea" id="RHEA:22648"/>
        <dbReference type="Rhea" id="RHEA-COMP:10725"/>
        <dbReference type="Rhea" id="RHEA-COMP:10726"/>
        <dbReference type="ChEBI" id="CHEBI:29950"/>
        <dbReference type="ChEBI" id="CHEBI:60344"/>
        <dbReference type="ChEBI" id="CHEBI:83739"/>
        <dbReference type="EC" id="4.4.1.17"/>
    </reaction>
</comment>
<dbReference type="OrthoDB" id="4243at2759"/>
<evidence type="ECO:0000256" key="9">
    <source>
        <dbReference type="ARBA" id="ARBA00023239"/>
    </source>
</evidence>
<reference evidence="12" key="1">
    <citation type="journal article" date="2021" name="Open Biol.">
        <title>Shared evolutionary footprints suggest mitochondrial oxidative damage underlies multiple complex I losses in fungi.</title>
        <authorList>
            <person name="Schikora-Tamarit M.A."/>
            <person name="Marcet-Houben M."/>
            <person name="Nosek J."/>
            <person name="Gabaldon T."/>
        </authorList>
    </citation>
    <scope>NUCLEOTIDE SEQUENCE</scope>
    <source>
        <strain evidence="12">CBS6341</strain>
    </source>
</reference>
<keyword evidence="9 10" id="KW-0456">Lyase</keyword>
<organism evidence="12 13">
    <name type="scientific">Wickerhamomyces mucosus</name>
    <dbReference type="NCBI Taxonomy" id="1378264"/>
    <lineage>
        <taxon>Eukaryota</taxon>
        <taxon>Fungi</taxon>
        <taxon>Dikarya</taxon>
        <taxon>Ascomycota</taxon>
        <taxon>Saccharomycotina</taxon>
        <taxon>Saccharomycetes</taxon>
        <taxon>Phaffomycetales</taxon>
        <taxon>Wickerhamomycetaceae</taxon>
        <taxon>Wickerhamomyces</taxon>
    </lineage>
</organism>
<dbReference type="PROSITE" id="PS00822">
    <property type="entry name" value="CYTO_HEME_LYASE_2"/>
    <property type="match status" value="1"/>
</dbReference>
<dbReference type="EMBL" id="JAEUBF010000111">
    <property type="protein sequence ID" value="KAH3680470.1"/>
    <property type="molecule type" value="Genomic_DNA"/>
</dbReference>
<dbReference type="GO" id="GO:0046872">
    <property type="term" value="F:metal ion binding"/>
    <property type="evidence" value="ECO:0007669"/>
    <property type="project" value="UniProtKB-KW"/>
</dbReference>
<comment type="function">
    <text evidence="10">Lyase that catalyzes the covalent linking of the heme group to the cytochrome C apoprotein to produce the mature functional cytochrome.</text>
</comment>
<evidence type="ECO:0000256" key="5">
    <source>
        <dbReference type="ARBA" id="ARBA00022792"/>
    </source>
</evidence>
<keyword evidence="4 10" id="KW-0479">Metal-binding</keyword>
<name>A0A9P8PZK8_9ASCO</name>
<feature type="compositionally biased region" description="Basic and acidic residues" evidence="11">
    <location>
        <begin position="9"/>
        <end position="18"/>
    </location>
</feature>
<keyword evidence="3 10" id="KW-0349">Heme</keyword>
<accession>A0A9P8PZK8</accession>
<gene>
    <name evidence="12" type="ORF">WICMUC_000310</name>
</gene>
<evidence type="ECO:0000256" key="2">
    <source>
        <dbReference type="ARBA" id="ARBA00007255"/>
    </source>
</evidence>
<proteinExistence type="inferred from homology"/>
<feature type="compositionally biased region" description="Low complexity" evidence="11">
    <location>
        <begin position="19"/>
        <end position="30"/>
    </location>
</feature>
<evidence type="ECO:0000256" key="3">
    <source>
        <dbReference type="ARBA" id="ARBA00022617"/>
    </source>
</evidence>
<dbReference type="Proteomes" id="UP000769528">
    <property type="component" value="Unassembled WGS sequence"/>
</dbReference>
<evidence type="ECO:0000256" key="4">
    <source>
        <dbReference type="ARBA" id="ARBA00022723"/>
    </source>
</evidence>
<keyword evidence="8 10" id="KW-0472">Membrane</keyword>
<keyword evidence="6 10" id="KW-0408">Iron</keyword>
<evidence type="ECO:0000313" key="12">
    <source>
        <dbReference type="EMBL" id="KAH3680470.1"/>
    </source>
</evidence>
<keyword evidence="5 10" id="KW-0999">Mitochondrion inner membrane</keyword>
<evidence type="ECO:0000256" key="1">
    <source>
        <dbReference type="ARBA" id="ARBA00004273"/>
    </source>
</evidence>
<dbReference type="InterPro" id="IPR000511">
    <property type="entry name" value="Holocyt_c/c1_synthase"/>
</dbReference>
<comment type="subcellular location">
    <subcellularLocation>
        <location evidence="1 10">Mitochondrion inner membrane</location>
    </subcellularLocation>
</comment>
<dbReference type="GO" id="GO:0005743">
    <property type="term" value="C:mitochondrial inner membrane"/>
    <property type="evidence" value="ECO:0007669"/>
    <property type="project" value="UniProtKB-SubCell"/>
</dbReference>
<evidence type="ECO:0000256" key="10">
    <source>
        <dbReference type="RuleBase" id="RU363130"/>
    </source>
</evidence>
<evidence type="ECO:0000256" key="6">
    <source>
        <dbReference type="ARBA" id="ARBA00023004"/>
    </source>
</evidence>
<reference evidence="12" key="2">
    <citation type="submission" date="2021-01" db="EMBL/GenBank/DDBJ databases">
        <authorList>
            <person name="Schikora-Tamarit M.A."/>
        </authorList>
    </citation>
    <scope>NUCLEOTIDE SEQUENCE</scope>
    <source>
        <strain evidence="12">CBS6341</strain>
    </source>
</reference>
<comment type="similarity">
    <text evidence="2 10">Belongs to the cytochrome c-type heme lyase family.</text>
</comment>
<feature type="region of interest" description="Disordered" evidence="11">
    <location>
        <begin position="1"/>
        <end position="42"/>
    </location>
</feature>